<dbReference type="EMBL" id="QKUF01000004">
    <property type="protein sequence ID" value="PZW32688.1"/>
    <property type="molecule type" value="Genomic_DNA"/>
</dbReference>
<comment type="catalytic activity">
    <reaction evidence="5">
        <text>Couples ATP hydrolysis with the unwinding of duplex DNA by translocating in the 3'-5' direction.</text>
        <dbReference type="EC" id="5.6.2.4"/>
    </reaction>
</comment>
<keyword evidence="9" id="KW-1185">Reference proteome</keyword>
<dbReference type="GO" id="GO:0016787">
    <property type="term" value="F:hydrolase activity"/>
    <property type="evidence" value="ECO:0007669"/>
    <property type="project" value="UniProtKB-KW"/>
</dbReference>
<dbReference type="Proteomes" id="UP000248806">
    <property type="component" value="Unassembled WGS sequence"/>
</dbReference>
<reference evidence="8 9" key="1">
    <citation type="submission" date="2018-06" db="EMBL/GenBank/DDBJ databases">
        <title>Genomic Encyclopedia of Archaeal and Bacterial Type Strains, Phase II (KMG-II): from individual species to whole genera.</title>
        <authorList>
            <person name="Goeker M."/>
        </authorList>
    </citation>
    <scope>NUCLEOTIDE SEQUENCE [LARGE SCALE GENOMIC DNA]</scope>
    <source>
        <strain evidence="8 9">ATCC BAA-1881</strain>
    </source>
</reference>
<evidence type="ECO:0000256" key="1">
    <source>
        <dbReference type="ARBA" id="ARBA00005446"/>
    </source>
</evidence>
<dbReference type="SUPFAM" id="SSF52540">
    <property type="entry name" value="P-loop containing nucleoside triphosphate hydrolases"/>
    <property type="match status" value="1"/>
</dbReference>
<proteinExistence type="inferred from homology"/>
<dbReference type="GO" id="GO:0006281">
    <property type="term" value="P:DNA repair"/>
    <property type="evidence" value="ECO:0007669"/>
    <property type="project" value="TreeGrafter"/>
</dbReference>
<dbReference type="Pfam" id="PF00270">
    <property type="entry name" value="DEAD"/>
    <property type="match status" value="1"/>
</dbReference>
<keyword evidence="4" id="KW-0413">Isomerase</keyword>
<gene>
    <name evidence="8" type="ORF">EI42_01780</name>
</gene>
<feature type="domain" description="Helicase ATP-binding" evidence="7">
    <location>
        <begin position="31"/>
        <end position="197"/>
    </location>
</feature>
<keyword evidence="8" id="KW-0547">Nucleotide-binding</keyword>
<keyword evidence="8" id="KW-0067">ATP-binding</keyword>
<accession>A0A326UAJ9</accession>
<dbReference type="GO" id="GO:0006310">
    <property type="term" value="P:DNA recombination"/>
    <property type="evidence" value="ECO:0007669"/>
    <property type="project" value="TreeGrafter"/>
</dbReference>
<evidence type="ECO:0000256" key="3">
    <source>
        <dbReference type="ARBA" id="ARBA00023125"/>
    </source>
</evidence>
<dbReference type="GO" id="GO:0005737">
    <property type="term" value="C:cytoplasm"/>
    <property type="evidence" value="ECO:0007669"/>
    <property type="project" value="TreeGrafter"/>
</dbReference>
<dbReference type="AlphaFoldDB" id="A0A326UAJ9"/>
<protein>
    <recommendedName>
        <fullName evidence="6">DNA 3'-5' helicase</fullName>
        <ecNumber evidence="6">5.6.2.4</ecNumber>
    </recommendedName>
</protein>
<evidence type="ECO:0000256" key="5">
    <source>
        <dbReference type="ARBA" id="ARBA00034617"/>
    </source>
</evidence>
<dbReference type="PANTHER" id="PTHR13710">
    <property type="entry name" value="DNA HELICASE RECQ FAMILY MEMBER"/>
    <property type="match status" value="1"/>
</dbReference>
<dbReference type="CDD" id="cd17920">
    <property type="entry name" value="DEXHc_RecQ"/>
    <property type="match status" value="1"/>
</dbReference>
<dbReference type="OrthoDB" id="9763310at2"/>
<dbReference type="GO" id="GO:0005694">
    <property type="term" value="C:chromosome"/>
    <property type="evidence" value="ECO:0007669"/>
    <property type="project" value="TreeGrafter"/>
</dbReference>
<keyword evidence="3" id="KW-0238">DNA-binding</keyword>
<dbReference type="PROSITE" id="PS51192">
    <property type="entry name" value="HELICASE_ATP_BIND_1"/>
    <property type="match status" value="1"/>
</dbReference>
<dbReference type="InterPro" id="IPR011545">
    <property type="entry name" value="DEAD/DEAH_box_helicase_dom"/>
</dbReference>
<evidence type="ECO:0000259" key="7">
    <source>
        <dbReference type="PROSITE" id="PS51192"/>
    </source>
</evidence>
<dbReference type="GO" id="GO:0043138">
    <property type="term" value="F:3'-5' DNA helicase activity"/>
    <property type="evidence" value="ECO:0007669"/>
    <property type="project" value="UniProtKB-EC"/>
</dbReference>
<dbReference type="EC" id="5.6.2.4" evidence="6"/>
<name>A0A326UAJ9_THEHA</name>
<evidence type="ECO:0000256" key="4">
    <source>
        <dbReference type="ARBA" id="ARBA00023235"/>
    </source>
</evidence>
<keyword evidence="2" id="KW-0378">Hydrolase</keyword>
<comment type="similarity">
    <text evidence="1">Belongs to the helicase family. RecQ subfamily.</text>
</comment>
<evidence type="ECO:0000256" key="2">
    <source>
        <dbReference type="ARBA" id="ARBA00022801"/>
    </source>
</evidence>
<dbReference type="SMART" id="SM00487">
    <property type="entry name" value="DEXDc"/>
    <property type="match status" value="1"/>
</dbReference>
<dbReference type="Gene3D" id="3.40.50.300">
    <property type="entry name" value="P-loop containing nucleotide triphosphate hydrolases"/>
    <property type="match status" value="1"/>
</dbReference>
<dbReference type="InterPro" id="IPR014001">
    <property type="entry name" value="Helicase_ATP-bd"/>
</dbReference>
<evidence type="ECO:0000313" key="8">
    <source>
        <dbReference type="EMBL" id="PZW32688.1"/>
    </source>
</evidence>
<dbReference type="InterPro" id="IPR002464">
    <property type="entry name" value="DNA/RNA_helicase_DEAH_CS"/>
</dbReference>
<dbReference type="PANTHER" id="PTHR13710:SF105">
    <property type="entry name" value="ATP-DEPENDENT DNA HELICASE Q1"/>
    <property type="match status" value="1"/>
</dbReference>
<keyword evidence="8" id="KW-0347">Helicase</keyword>
<dbReference type="PROSITE" id="PS00690">
    <property type="entry name" value="DEAH_ATP_HELICASE"/>
    <property type="match status" value="1"/>
</dbReference>
<dbReference type="GO" id="GO:0003677">
    <property type="term" value="F:DNA binding"/>
    <property type="evidence" value="ECO:0007669"/>
    <property type="project" value="UniProtKB-KW"/>
</dbReference>
<dbReference type="GO" id="GO:0009378">
    <property type="term" value="F:four-way junction helicase activity"/>
    <property type="evidence" value="ECO:0007669"/>
    <property type="project" value="TreeGrafter"/>
</dbReference>
<sequence>MTKTQTLERIRQLVQQSFGYQNARPGQEAAIQALLEGHDTLAVMPTGSGKSLIYQVAARLLKGPTVVISPLIALQRDQAQALEELPAGEAAQLNSAQPEAKRQETPDSLQEQKLEFLFLAPEQFDNEETLAQVKQAHPSLFVVDEAHCISEWGRDFRPSYIRLGSVIEAIGHPRVLALTATAAPPAREEIVERLGMP</sequence>
<comment type="caution">
    <text evidence="8">The sequence shown here is derived from an EMBL/GenBank/DDBJ whole genome shotgun (WGS) entry which is preliminary data.</text>
</comment>
<evidence type="ECO:0000256" key="6">
    <source>
        <dbReference type="ARBA" id="ARBA00034808"/>
    </source>
</evidence>
<dbReference type="InterPro" id="IPR027417">
    <property type="entry name" value="P-loop_NTPase"/>
</dbReference>
<dbReference type="GO" id="GO:0005524">
    <property type="term" value="F:ATP binding"/>
    <property type="evidence" value="ECO:0007669"/>
    <property type="project" value="InterPro"/>
</dbReference>
<organism evidence="8 9">
    <name type="scientific">Thermosporothrix hazakensis</name>
    <dbReference type="NCBI Taxonomy" id="644383"/>
    <lineage>
        <taxon>Bacteria</taxon>
        <taxon>Bacillati</taxon>
        <taxon>Chloroflexota</taxon>
        <taxon>Ktedonobacteria</taxon>
        <taxon>Ktedonobacterales</taxon>
        <taxon>Thermosporotrichaceae</taxon>
        <taxon>Thermosporothrix</taxon>
    </lineage>
</organism>
<evidence type="ECO:0000313" key="9">
    <source>
        <dbReference type="Proteomes" id="UP000248806"/>
    </source>
</evidence>
<dbReference type="RefSeq" id="WP_111320962.1">
    <property type="nucleotide sequence ID" value="NZ_BIFX01000002.1"/>
</dbReference>